<evidence type="ECO:0000256" key="2">
    <source>
        <dbReference type="ARBA" id="ARBA00022559"/>
    </source>
</evidence>
<keyword evidence="6" id="KW-0408">Iron</keyword>
<keyword evidence="2 10" id="KW-0575">Peroxidase</keyword>
<evidence type="ECO:0000256" key="6">
    <source>
        <dbReference type="ARBA" id="ARBA00023004"/>
    </source>
</evidence>
<feature type="domain" description="Heme haloperoxidase family profile" evidence="9">
    <location>
        <begin position="20"/>
        <end position="232"/>
    </location>
</feature>
<dbReference type="EMBL" id="KQ947409">
    <property type="protein sequence ID" value="KUJ20496.1"/>
    <property type="molecule type" value="Genomic_DNA"/>
</dbReference>
<evidence type="ECO:0000313" key="11">
    <source>
        <dbReference type="Proteomes" id="UP000070700"/>
    </source>
</evidence>
<dbReference type="GO" id="GO:0004601">
    <property type="term" value="F:peroxidase activity"/>
    <property type="evidence" value="ECO:0007669"/>
    <property type="project" value="UniProtKB-KW"/>
</dbReference>
<dbReference type="OrthoDB" id="407298at2759"/>
<feature type="signal peptide" evidence="8">
    <location>
        <begin position="1"/>
        <end position="18"/>
    </location>
</feature>
<reference evidence="10 11" key="1">
    <citation type="submission" date="2015-10" db="EMBL/GenBank/DDBJ databases">
        <title>Full genome of DAOMC 229536 Phialocephala scopiformis, a fungal endophyte of spruce producing the potent anti-insectan compound rugulosin.</title>
        <authorList>
            <consortium name="DOE Joint Genome Institute"/>
            <person name="Walker A.K."/>
            <person name="Frasz S.L."/>
            <person name="Seifert K.A."/>
            <person name="Miller J.D."/>
            <person name="Mondo S.J."/>
            <person name="Labutti K."/>
            <person name="Lipzen A."/>
            <person name="Dockter R."/>
            <person name="Kennedy M."/>
            <person name="Grigoriev I.V."/>
            <person name="Spatafora J.W."/>
        </authorList>
    </citation>
    <scope>NUCLEOTIDE SEQUENCE [LARGE SCALE GENOMIC DNA]</scope>
    <source>
        <strain evidence="10 11">CBS 120377</strain>
    </source>
</reference>
<keyword evidence="5" id="KW-0560">Oxidoreductase</keyword>
<keyword evidence="8" id="KW-0732">Signal</keyword>
<proteinExistence type="inferred from homology"/>
<keyword evidence="11" id="KW-1185">Reference proteome</keyword>
<dbReference type="InterPro" id="IPR000028">
    <property type="entry name" value="Chloroperoxidase"/>
</dbReference>
<dbReference type="KEGG" id="psco:LY89DRAFT_771410"/>
<dbReference type="GO" id="GO:0046872">
    <property type="term" value="F:metal ion binding"/>
    <property type="evidence" value="ECO:0007669"/>
    <property type="project" value="UniProtKB-KW"/>
</dbReference>
<name>A0A194XK31_MOLSC</name>
<dbReference type="Gene3D" id="1.10.489.10">
    <property type="entry name" value="Chloroperoxidase-like"/>
    <property type="match status" value="1"/>
</dbReference>
<protein>
    <submittedName>
        <fullName evidence="10">Cloroperoxidase</fullName>
    </submittedName>
</protein>
<evidence type="ECO:0000259" key="9">
    <source>
        <dbReference type="PROSITE" id="PS51405"/>
    </source>
</evidence>
<dbReference type="PROSITE" id="PS51405">
    <property type="entry name" value="HEME_HALOPEROXIDASE"/>
    <property type="match status" value="1"/>
</dbReference>
<comment type="similarity">
    <text evidence="7">Belongs to the chloroperoxidase family.</text>
</comment>
<dbReference type="RefSeq" id="XP_018074851.1">
    <property type="nucleotide sequence ID" value="XM_018221885.1"/>
</dbReference>
<evidence type="ECO:0000256" key="8">
    <source>
        <dbReference type="SAM" id="SignalP"/>
    </source>
</evidence>
<organism evidence="10 11">
    <name type="scientific">Mollisia scopiformis</name>
    <name type="common">Conifer needle endophyte fungus</name>
    <name type="synonym">Phialocephala scopiformis</name>
    <dbReference type="NCBI Taxonomy" id="149040"/>
    <lineage>
        <taxon>Eukaryota</taxon>
        <taxon>Fungi</taxon>
        <taxon>Dikarya</taxon>
        <taxon>Ascomycota</taxon>
        <taxon>Pezizomycotina</taxon>
        <taxon>Leotiomycetes</taxon>
        <taxon>Helotiales</taxon>
        <taxon>Mollisiaceae</taxon>
        <taxon>Mollisia</taxon>
    </lineage>
</organism>
<evidence type="ECO:0000256" key="3">
    <source>
        <dbReference type="ARBA" id="ARBA00022617"/>
    </source>
</evidence>
<feature type="chain" id="PRO_5008268331" evidence="8">
    <location>
        <begin position="19"/>
        <end position="274"/>
    </location>
</feature>
<evidence type="ECO:0000256" key="1">
    <source>
        <dbReference type="ARBA" id="ARBA00001970"/>
    </source>
</evidence>
<dbReference type="Pfam" id="PF01328">
    <property type="entry name" value="Peroxidase_2"/>
    <property type="match status" value="1"/>
</dbReference>
<accession>A0A194XK31</accession>
<gene>
    <name evidence="10" type="ORF">LY89DRAFT_771410</name>
</gene>
<dbReference type="Proteomes" id="UP000070700">
    <property type="component" value="Unassembled WGS sequence"/>
</dbReference>
<dbReference type="AlphaFoldDB" id="A0A194XK31"/>
<dbReference type="InterPro" id="IPR036851">
    <property type="entry name" value="Chloroperoxidase-like_sf"/>
</dbReference>
<keyword evidence="3" id="KW-0349">Heme</keyword>
<dbReference type="PANTHER" id="PTHR33577:SF9">
    <property type="entry name" value="PEROXIDASE STCC"/>
    <property type="match status" value="1"/>
</dbReference>
<evidence type="ECO:0000256" key="7">
    <source>
        <dbReference type="ARBA" id="ARBA00025795"/>
    </source>
</evidence>
<dbReference type="SMR" id="A0A194XK31"/>
<comment type="cofactor">
    <cofactor evidence="1">
        <name>heme b</name>
        <dbReference type="ChEBI" id="CHEBI:60344"/>
    </cofactor>
</comment>
<sequence length="274" mass="29721">MFSSFISILPLLLTLSTAQNFTTWSPPGPGDVRSPCPGLNSLANHGFLPHNGKAITIPLLIQACQDGMNVGADFATVIGGAGLLSVPDDLLATSFDLDDLDEHNFPIEHDASLSRADYYVDDGDNYSFNQSIFDMVLAYYEGMSETSIAVASAAKYNRVTTKEAEDSKFTYTPQQYILSYGETALYLSVMGDPVTGVAPVEYVKIFFEQERLPYNEGWRPPTTQTTLLTLGAMILQLVAANKDALPEGLEITTNTLKLAFGGYDPITGLLVHAL</sequence>
<dbReference type="GeneID" id="28831611"/>
<evidence type="ECO:0000256" key="4">
    <source>
        <dbReference type="ARBA" id="ARBA00022723"/>
    </source>
</evidence>
<dbReference type="PANTHER" id="PTHR33577">
    <property type="entry name" value="STERIGMATOCYSTIN BIOSYNTHESIS PEROXIDASE STCC-RELATED"/>
    <property type="match status" value="1"/>
</dbReference>
<dbReference type="InParanoid" id="A0A194XK31"/>
<evidence type="ECO:0000313" key="10">
    <source>
        <dbReference type="EMBL" id="KUJ20496.1"/>
    </source>
</evidence>
<dbReference type="SUPFAM" id="SSF47571">
    <property type="entry name" value="Cloroperoxidase"/>
    <property type="match status" value="1"/>
</dbReference>
<evidence type="ECO:0000256" key="5">
    <source>
        <dbReference type="ARBA" id="ARBA00023002"/>
    </source>
</evidence>
<keyword evidence="4" id="KW-0479">Metal-binding</keyword>